<evidence type="ECO:0000313" key="3">
    <source>
        <dbReference type="Proteomes" id="UP000800200"/>
    </source>
</evidence>
<feature type="compositionally biased region" description="Polar residues" evidence="1">
    <location>
        <begin position="110"/>
        <end position="129"/>
    </location>
</feature>
<proteinExistence type="predicted"/>
<feature type="region of interest" description="Disordered" evidence="1">
    <location>
        <begin position="110"/>
        <end position="145"/>
    </location>
</feature>
<dbReference type="AlphaFoldDB" id="A0A6A6EHJ3"/>
<evidence type="ECO:0000256" key="1">
    <source>
        <dbReference type="SAM" id="MobiDB-lite"/>
    </source>
</evidence>
<sequence>MDPDFVMVTTRTGNTYFAAPSSKPRPKNVRFVGTQLQPGTCDPPTELVSDHFSVNSNSSMYLPQDSASLVHDRCPLAALIGQEPVQPCLEENGDSRQTLHVGLPGEVQITEPTPLQETQSTEPGSQESDTGLAESEPGEHPDTVTPPCEDMHAGLISEEIITAGAAPQEEGPTNCDPRDIQPELFDLAFRELVGCYSPQETNSVSLARCETGTEIEIVDLTGCQEPEAASLAPHETARQVRETADCIRPQGPEIANPAADETADAGHCDIANLNPLTIADPPPQSSQLPKSNLPRLNPLILTLLRLRPPTLPKNLVLPTSTITRSLKSFLPR</sequence>
<evidence type="ECO:0000313" key="2">
    <source>
        <dbReference type="EMBL" id="KAF2190069.1"/>
    </source>
</evidence>
<reference evidence="2" key="1">
    <citation type="journal article" date="2020" name="Stud. Mycol.">
        <title>101 Dothideomycetes genomes: a test case for predicting lifestyles and emergence of pathogens.</title>
        <authorList>
            <person name="Haridas S."/>
            <person name="Albert R."/>
            <person name="Binder M."/>
            <person name="Bloem J."/>
            <person name="Labutti K."/>
            <person name="Salamov A."/>
            <person name="Andreopoulos B."/>
            <person name="Baker S."/>
            <person name="Barry K."/>
            <person name="Bills G."/>
            <person name="Bluhm B."/>
            <person name="Cannon C."/>
            <person name="Castanera R."/>
            <person name="Culley D."/>
            <person name="Daum C."/>
            <person name="Ezra D."/>
            <person name="Gonzalez J."/>
            <person name="Henrissat B."/>
            <person name="Kuo A."/>
            <person name="Liang C."/>
            <person name="Lipzen A."/>
            <person name="Lutzoni F."/>
            <person name="Magnuson J."/>
            <person name="Mondo S."/>
            <person name="Nolan M."/>
            <person name="Ohm R."/>
            <person name="Pangilinan J."/>
            <person name="Park H.-J."/>
            <person name="Ramirez L."/>
            <person name="Alfaro M."/>
            <person name="Sun H."/>
            <person name="Tritt A."/>
            <person name="Yoshinaga Y."/>
            <person name="Zwiers L.-H."/>
            <person name="Turgeon B."/>
            <person name="Goodwin S."/>
            <person name="Spatafora J."/>
            <person name="Crous P."/>
            <person name="Grigoriev I."/>
        </authorList>
    </citation>
    <scope>NUCLEOTIDE SEQUENCE</scope>
    <source>
        <strain evidence="2">CBS 207.26</strain>
    </source>
</reference>
<accession>A0A6A6EHJ3</accession>
<dbReference type="EMBL" id="ML994619">
    <property type="protein sequence ID" value="KAF2190069.1"/>
    <property type="molecule type" value="Genomic_DNA"/>
</dbReference>
<organism evidence="2 3">
    <name type="scientific">Zopfia rhizophila CBS 207.26</name>
    <dbReference type="NCBI Taxonomy" id="1314779"/>
    <lineage>
        <taxon>Eukaryota</taxon>
        <taxon>Fungi</taxon>
        <taxon>Dikarya</taxon>
        <taxon>Ascomycota</taxon>
        <taxon>Pezizomycotina</taxon>
        <taxon>Dothideomycetes</taxon>
        <taxon>Dothideomycetes incertae sedis</taxon>
        <taxon>Zopfiaceae</taxon>
        <taxon>Zopfia</taxon>
    </lineage>
</organism>
<gene>
    <name evidence="2" type="ORF">K469DRAFT_682229</name>
</gene>
<protein>
    <submittedName>
        <fullName evidence="2">Uncharacterized protein</fullName>
    </submittedName>
</protein>
<dbReference type="OrthoDB" id="3943535at2759"/>
<name>A0A6A6EHJ3_9PEZI</name>
<dbReference type="Proteomes" id="UP000800200">
    <property type="component" value="Unassembled WGS sequence"/>
</dbReference>
<keyword evidence="3" id="KW-1185">Reference proteome</keyword>